<accession>A0AAD1Y8P9</accession>
<evidence type="ECO:0000313" key="3">
    <source>
        <dbReference type="EMBL" id="CAI2385007.1"/>
    </source>
</evidence>
<sequence>MNKHKLLAKYSEDIRKYNKKAFSTQRRLKNLKSQFTRGFRKISLDSKQEEDKEKAYQKKFEFYYRELRNQDFKDDIAKVDTSETVVKNVGFDMAMRKATETKTAKGGCRNKSTRIRRKKRLLLTGEGNPSNTTMYHFTTPKRRFRAGGKKRLPSINHSMNLAGKTQERSTDKSVRIPSKNFVLNNGSAFGNEEGSRTTKFGKLPKLPERCKAKKNSLIDLKLTSNNVLNTKHDNFVSQQFTLDPDAIMDATSKAAKENKNLSFNLPDNAKFKDTTSDKSEILSKKVLSVRSIPMPKVTPFGKSISIKKHGAKLFDEEDEYLCKCFKTMCGQNSGENIRNFRLNRISFKNYLSKRYNSKIAETIVSCFDFSMPWDHTNYFEGLEVFVNTPKESLLKLIFHCLDYNGDGYISHVDLFILMKTLNNNIFVNVASRDIVDLVKFLQQKLKDKGLDDPVECEKRRLAKNLVENKNFKRKQSADKESPKDDYQSDSIFKLSALEKMANIVEKNSQHEVNTTKLPKSTKIEDPPIEAMDIKRPKKFGVRDISYEICENDESTMKCSLEEYLTYLTTGKLPDLLIDVFIYLGAKKYVEYAIEGSNKKNLKGMDSETLSALERRGKIKRQSTLKIERDLDKWRDQLGEETVDDFCSAFAKLCNDKNKSESELSISLESVVDNFEGIFGVKNDFLAKCIYYFLTGGYLMKDIRITDFIEKFMCFGTGMKRDFYNFIFNFFDVNKDNQVTMIDLLFFYTYLPKNTQFGAEIADSIELFSKKFIMARGRRPAEMNVEVFQHLFPELPCFVTEIMNKLFKKSQTIDMKSLNTVKGVKSALMIDPSLDSEKNPDLFYYNFDVDFSMNSYHVEKPLKR</sequence>
<proteinExistence type="predicted"/>
<evidence type="ECO:0000256" key="1">
    <source>
        <dbReference type="ARBA" id="ARBA00022837"/>
    </source>
</evidence>
<protein>
    <recommendedName>
        <fullName evidence="2">EF-hand domain-containing protein</fullName>
    </recommendedName>
</protein>
<dbReference type="Proteomes" id="UP001295684">
    <property type="component" value="Unassembled WGS sequence"/>
</dbReference>
<name>A0AAD1Y8P9_EUPCR</name>
<feature type="domain" description="EF-hand" evidence="2">
    <location>
        <begin position="389"/>
        <end position="424"/>
    </location>
</feature>
<reference evidence="3" key="1">
    <citation type="submission" date="2023-07" db="EMBL/GenBank/DDBJ databases">
        <authorList>
            <consortium name="AG Swart"/>
            <person name="Singh M."/>
            <person name="Singh A."/>
            <person name="Seah K."/>
            <person name="Emmerich C."/>
        </authorList>
    </citation>
    <scope>NUCLEOTIDE SEQUENCE</scope>
    <source>
        <strain evidence="3">DP1</strain>
    </source>
</reference>
<dbReference type="AlphaFoldDB" id="A0AAD1Y8P9"/>
<keyword evidence="1" id="KW-0106">Calcium</keyword>
<dbReference type="EMBL" id="CAMPGE010027371">
    <property type="protein sequence ID" value="CAI2385007.1"/>
    <property type="molecule type" value="Genomic_DNA"/>
</dbReference>
<dbReference type="InterPro" id="IPR002048">
    <property type="entry name" value="EF_hand_dom"/>
</dbReference>
<dbReference type="Gene3D" id="1.10.238.10">
    <property type="entry name" value="EF-hand"/>
    <property type="match status" value="1"/>
</dbReference>
<dbReference type="InterPro" id="IPR018247">
    <property type="entry name" value="EF_Hand_1_Ca_BS"/>
</dbReference>
<dbReference type="GO" id="GO:0005509">
    <property type="term" value="F:calcium ion binding"/>
    <property type="evidence" value="ECO:0007669"/>
    <property type="project" value="InterPro"/>
</dbReference>
<dbReference type="InterPro" id="IPR011992">
    <property type="entry name" value="EF-hand-dom_pair"/>
</dbReference>
<dbReference type="PROSITE" id="PS50222">
    <property type="entry name" value="EF_HAND_2"/>
    <property type="match status" value="2"/>
</dbReference>
<evidence type="ECO:0000259" key="2">
    <source>
        <dbReference type="PROSITE" id="PS50222"/>
    </source>
</evidence>
<keyword evidence="4" id="KW-1185">Reference proteome</keyword>
<gene>
    <name evidence="3" type="ORF">ECRASSUSDP1_LOCUS26548</name>
</gene>
<evidence type="ECO:0000313" key="4">
    <source>
        <dbReference type="Proteomes" id="UP001295684"/>
    </source>
</evidence>
<feature type="domain" description="EF-hand" evidence="2">
    <location>
        <begin position="718"/>
        <end position="753"/>
    </location>
</feature>
<dbReference type="SUPFAM" id="SSF47473">
    <property type="entry name" value="EF-hand"/>
    <property type="match status" value="1"/>
</dbReference>
<comment type="caution">
    <text evidence="3">The sequence shown here is derived from an EMBL/GenBank/DDBJ whole genome shotgun (WGS) entry which is preliminary data.</text>
</comment>
<organism evidence="3 4">
    <name type="scientific">Euplotes crassus</name>
    <dbReference type="NCBI Taxonomy" id="5936"/>
    <lineage>
        <taxon>Eukaryota</taxon>
        <taxon>Sar</taxon>
        <taxon>Alveolata</taxon>
        <taxon>Ciliophora</taxon>
        <taxon>Intramacronucleata</taxon>
        <taxon>Spirotrichea</taxon>
        <taxon>Hypotrichia</taxon>
        <taxon>Euplotida</taxon>
        <taxon>Euplotidae</taxon>
        <taxon>Moneuplotes</taxon>
    </lineage>
</organism>
<dbReference type="PROSITE" id="PS00018">
    <property type="entry name" value="EF_HAND_1"/>
    <property type="match status" value="2"/>
</dbReference>